<protein>
    <recommendedName>
        <fullName evidence="3">DUF2507 domain-containing protein</fullName>
    </recommendedName>
</protein>
<dbReference type="eggNOG" id="COG1719">
    <property type="taxonomic scope" value="Bacteria"/>
</dbReference>
<dbReference type="Proteomes" id="UP000030153">
    <property type="component" value="Unassembled WGS sequence"/>
</dbReference>
<name>A0A0A2USL3_9BACI</name>
<evidence type="ECO:0000313" key="1">
    <source>
        <dbReference type="EMBL" id="KGP90889.1"/>
    </source>
</evidence>
<dbReference type="EMBL" id="AVBG01000009">
    <property type="protein sequence ID" value="KGP90889.1"/>
    <property type="molecule type" value="Genomic_DNA"/>
</dbReference>
<gene>
    <name evidence="1" type="ORF">N780_02590</name>
</gene>
<accession>A0A0A2USL3</accession>
<dbReference type="AlphaFoldDB" id="A0A0A2USL3"/>
<dbReference type="InterPro" id="IPR024096">
    <property type="entry name" value="NO_sig/Golgi_transp_ligand-bd"/>
</dbReference>
<organism evidence="1 2">
    <name type="scientific">Pontibacillus chungwhensis BH030062</name>
    <dbReference type="NCBI Taxonomy" id="1385513"/>
    <lineage>
        <taxon>Bacteria</taxon>
        <taxon>Bacillati</taxon>
        <taxon>Bacillota</taxon>
        <taxon>Bacilli</taxon>
        <taxon>Bacillales</taxon>
        <taxon>Bacillaceae</taxon>
        <taxon>Pontibacillus</taxon>
    </lineage>
</organism>
<dbReference type="OrthoDB" id="2965348at2"/>
<dbReference type="SUPFAM" id="SSF111126">
    <property type="entry name" value="Ligand-binding domain in the NO signalling and Golgi transport"/>
    <property type="match status" value="1"/>
</dbReference>
<dbReference type="InterPro" id="IPR019642">
    <property type="entry name" value="DUF2507"/>
</dbReference>
<dbReference type="Gene3D" id="3.30.1380.20">
    <property type="entry name" value="Trafficking protein particle complex subunit 3"/>
    <property type="match status" value="1"/>
</dbReference>
<keyword evidence="2" id="KW-1185">Reference proteome</keyword>
<reference evidence="1 2" key="1">
    <citation type="submission" date="2013-08" db="EMBL/GenBank/DDBJ databases">
        <title>Genome of Pontibacillus chungwhensis.</title>
        <authorList>
            <person name="Wang Q."/>
            <person name="Wang G."/>
        </authorList>
    </citation>
    <scope>NUCLEOTIDE SEQUENCE [LARGE SCALE GENOMIC DNA]</scope>
    <source>
        <strain evidence="1 2">BH030062</strain>
    </source>
</reference>
<evidence type="ECO:0000313" key="2">
    <source>
        <dbReference type="Proteomes" id="UP000030153"/>
    </source>
</evidence>
<dbReference type="STRING" id="1385513.N780_02590"/>
<dbReference type="RefSeq" id="WP_036784565.1">
    <property type="nucleotide sequence ID" value="NZ_AVBG01000009.1"/>
</dbReference>
<comment type="caution">
    <text evidence="1">The sequence shown here is derived from an EMBL/GenBank/DDBJ whole genome shotgun (WGS) entry which is preliminary data.</text>
</comment>
<evidence type="ECO:0008006" key="3">
    <source>
        <dbReference type="Google" id="ProtNLM"/>
    </source>
</evidence>
<sequence>MNEQIANLFDEYSDVPSSLIGHEVLRNQLLPDLLGKEKDTILYFMGKSLARKYPCESIDEIGTFFGAMSWGELYLDKEKKKEYQFTLSGELTQKRLKYKTPYNFRLEAGFLAEQITLLIGTTAESAYECNSKKQTISFTVMTT</sequence>
<proteinExistence type="predicted"/>
<dbReference type="Pfam" id="PF10702">
    <property type="entry name" value="DUF2507"/>
    <property type="match status" value="1"/>
</dbReference>